<protein>
    <submittedName>
        <fullName evidence="1">Uncharacterized protein</fullName>
    </submittedName>
</protein>
<evidence type="ECO:0000313" key="1">
    <source>
        <dbReference type="EMBL" id="KAA8634139.1"/>
    </source>
</evidence>
<evidence type="ECO:0000313" key="2">
    <source>
        <dbReference type="Proteomes" id="UP000433876"/>
    </source>
</evidence>
<name>A0A8S8ZX98_SORMA</name>
<accession>A0A8S8ZX98</accession>
<dbReference type="Proteomes" id="UP000433876">
    <property type="component" value="Unassembled WGS sequence"/>
</dbReference>
<dbReference type="EMBL" id="NMPR01000027">
    <property type="protein sequence ID" value="KAA8634139.1"/>
    <property type="molecule type" value="Genomic_DNA"/>
</dbReference>
<dbReference type="VEuPathDB" id="FungiDB:SMAC_12756"/>
<sequence>MGTGPLVGPCSGRVDKRWNQTSRVSPRVCVLRASILSPAWNSPTPPKFSLSLSVPAQEYLNSPFVANATLFFLPFLRNQQSQAPRFSRAHAFLRLLRRVRNDLMSAELAGTASLRVHISARSILLLLGGKAVRHPVKSSTRDHSIHGRSTTTAMAINETETESSRAWLSAYIKVFSCPSVASAFSS</sequence>
<reference evidence="1 2" key="1">
    <citation type="submission" date="2017-07" db="EMBL/GenBank/DDBJ databases">
        <title>Genome sequence of the Sordaria macrospora wild type strain R19027.</title>
        <authorList>
            <person name="Nowrousian M."/>
            <person name="Teichert I."/>
            <person name="Kueck U."/>
        </authorList>
    </citation>
    <scope>NUCLEOTIDE SEQUENCE [LARGE SCALE GENOMIC DNA]</scope>
    <source>
        <strain evidence="1 2">R19027</strain>
        <tissue evidence="1">Mycelium</tissue>
    </source>
</reference>
<proteinExistence type="predicted"/>
<comment type="caution">
    <text evidence="1">The sequence shown here is derived from an EMBL/GenBank/DDBJ whole genome shotgun (WGS) entry which is preliminary data.</text>
</comment>
<dbReference type="AlphaFoldDB" id="A0A8S8ZX98"/>
<organism evidence="1 2">
    <name type="scientific">Sordaria macrospora</name>
    <dbReference type="NCBI Taxonomy" id="5147"/>
    <lineage>
        <taxon>Eukaryota</taxon>
        <taxon>Fungi</taxon>
        <taxon>Dikarya</taxon>
        <taxon>Ascomycota</taxon>
        <taxon>Pezizomycotina</taxon>
        <taxon>Sordariomycetes</taxon>
        <taxon>Sordariomycetidae</taxon>
        <taxon>Sordariales</taxon>
        <taxon>Sordariaceae</taxon>
        <taxon>Sordaria</taxon>
    </lineage>
</organism>
<gene>
    <name evidence="1" type="ORF">SMACR_12756</name>
</gene>